<evidence type="ECO:0000313" key="2">
    <source>
        <dbReference type="EMBL" id="QSX33057.1"/>
    </source>
</evidence>
<dbReference type="Gene3D" id="3.20.20.80">
    <property type="entry name" value="Glycosidases"/>
    <property type="match status" value="1"/>
</dbReference>
<dbReference type="Pfam" id="PF00128">
    <property type="entry name" value="Alpha-amylase"/>
    <property type="match status" value="1"/>
</dbReference>
<dbReference type="EMBL" id="CP071503">
    <property type="protein sequence ID" value="QSX33057.1"/>
    <property type="molecule type" value="Genomic_DNA"/>
</dbReference>
<dbReference type="InterPro" id="IPR044077">
    <property type="entry name" value="Amylosucrase"/>
</dbReference>
<dbReference type="RefSeq" id="WP_207354293.1">
    <property type="nucleotide sequence ID" value="NZ_CP071503.1"/>
</dbReference>
<sequence>MYEEVSHTLLNRILDELKPDINATDLRFFYSRLGANFYAIYSLFNKLYGHRRDFEEQLTSLVGVMARNYSERDAKFKQVDRQREADHNWFLQQRWVGMALYANGFAKDLADLRDRVNYFAELGVNLVHILPICECPVGKSDGGYAVSNFRKVDSRMGSNKILQEIIDALHQQDSLIALDIVVNHTSDQHPWAKKAMQGDAKYQSYYYMFDDRTIPDMFEQTMPEVFPETDPGNFSWNDKINKWVMTVFHKYQWDLNYTNPEVFIEMLDVILFWANKGVDVLRLDAVAFLWKKIGTPCQNEAEAHKVLQLFKDCCQVVAPGLIFIAEAIVSPSEIIKYFGEDAVVAKECDIAYNATFMALLWESVATKNARLLNQGLKSLPAKLERATWLNYLRCHDDIGFGFDDKDIGLVGYNPAMHRRFLVDYFTGEFDNSSARGRPFGKNEKTGDARISGSLASLVGLQAGIENGDETLIRNSRKHIVMLHSLIMSFGGIPLLYYGDEVGTLNDYNYERDTDKSADSRWLHRPKLDWAVMEKRHEPGSIQQQLFLDMKKLIELRKQADAFADFNNREMLDLANDAVFGFVRYNYANPSEKVVVIANLSPEPQRVELDKLRQTAYVDPLMLEDLWTGRAPSVFSNQLVLGGFQFYWLVLSQSHSVFNRR</sequence>
<dbReference type="SUPFAM" id="SSF51011">
    <property type="entry name" value="Glycosyl hydrolase domain"/>
    <property type="match status" value="1"/>
</dbReference>
<evidence type="ECO:0000313" key="3">
    <source>
        <dbReference type="Proteomes" id="UP000662770"/>
    </source>
</evidence>
<dbReference type="Proteomes" id="UP000662770">
    <property type="component" value="Chromosome"/>
</dbReference>
<dbReference type="InterPro" id="IPR006047">
    <property type="entry name" value="GH13_cat_dom"/>
</dbReference>
<reference evidence="2 3" key="1">
    <citation type="submission" date="2021-03" db="EMBL/GenBank/DDBJ databases">
        <title>Novel species identification of genus Shewanella.</title>
        <authorList>
            <person name="Liu G."/>
            <person name="Zhang Q."/>
        </authorList>
    </citation>
    <scope>NUCLEOTIDE SEQUENCE [LARGE SCALE GENOMIC DNA]</scope>
    <source>
        <strain evidence="2 3">FJAT-51800</strain>
    </source>
</reference>
<dbReference type="InterPro" id="IPR017853">
    <property type="entry name" value="GH"/>
</dbReference>
<dbReference type="InterPro" id="IPR013780">
    <property type="entry name" value="Glyco_hydro_b"/>
</dbReference>
<dbReference type="PANTHER" id="PTHR10357:SF213">
    <property type="entry name" value="ALPHA AMYLASE CATALYTIC REGION"/>
    <property type="match status" value="1"/>
</dbReference>
<dbReference type="SMART" id="SM00642">
    <property type="entry name" value="Aamy"/>
    <property type="match status" value="1"/>
</dbReference>
<dbReference type="InterPro" id="IPR045857">
    <property type="entry name" value="O16G_dom_2"/>
</dbReference>
<name>A0ABX7QNL7_9GAMM</name>
<accession>A0ABX7QNL7</accession>
<dbReference type="PANTHER" id="PTHR10357">
    <property type="entry name" value="ALPHA-AMYLASE FAMILY MEMBER"/>
    <property type="match status" value="1"/>
</dbReference>
<dbReference type="Gene3D" id="1.10.1740.10">
    <property type="match status" value="1"/>
</dbReference>
<evidence type="ECO:0000259" key="1">
    <source>
        <dbReference type="SMART" id="SM00642"/>
    </source>
</evidence>
<dbReference type="SUPFAM" id="SSF51445">
    <property type="entry name" value="(Trans)glycosidases"/>
    <property type="match status" value="1"/>
</dbReference>
<dbReference type="Gene3D" id="3.90.400.10">
    <property type="entry name" value="Oligo-1,6-glucosidase, Domain 2"/>
    <property type="match status" value="1"/>
</dbReference>
<dbReference type="CDD" id="cd11324">
    <property type="entry name" value="AmyAc_Amylosucrase"/>
    <property type="match status" value="1"/>
</dbReference>
<keyword evidence="3" id="KW-1185">Reference proteome</keyword>
<dbReference type="Gene3D" id="2.60.40.1180">
    <property type="entry name" value="Golgi alpha-mannosidase II"/>
    <property type="match status" value="1"/>
</dbReference>
<feature type="domain" description="Glycosyl hydrolase family 13 catalytic" evidence="1">
    <location>
        <begin position="99"/>
        <end position="556"/>
    </location>
</feature>
<protein>
    <submittedName>
        <fullName evidence="2">Amylosucrase</fullName>
    </submittedName>
</protein>
<proteinExistence type="predicted"/>
<gene>
    <name evidence="2" type="ORF">JYB87_15180</name>
</gene>
<organism evidence="2 3">
    <name type="scientific">Shewanella avicenniae</name>
    <dbReference type="NCBI Taxonomy" id="2814294"/>
    <lineage>
        <taxon>Bacteria</taxon>
        <taxon>Pseudomonadati</taxon>
        <taxon>Pseudomonadota</taxon>
        <taxon>Gammaproteobacteria</taxon>
        <taxon>Alteromonadales</taxon>
        <taxon>Shewanellaceae</taxon>
        <taxon>Shewanella</taxon>
    </lineage>
</organism>